<dbReference type="SMART" id="SM00028">
    <property type="entry name" value="TPR"/>
    <property type="match status" value="5"/>
</dbReference>
<dbReference type="InterPro" id="IPR052943">
    <property type="entry name" value="TMTC_O-mannosyl-trnsfr"/>
</dbReference>
<keyword evidence="1" id="KW-0802">TPR repeat</keyword>
<sequence>MRLRAAIDENPSSASLYNQLGDLLSGQARHSEAERAFLQAVSIDPAFVAAHNNLGNLFVTIGRFDEAEAAYRKALALRPDFAEAHGNLGGLMHTLKRVDEAERAYRQALSLRADLPGTLHNLASLLHDDRRFAEAEIAYRQLLRIQPDSVPAQLGLANVLNALDRYSEGTGVCRALMASYPMDADVHYTLATLLENEERFVEAEDAYRRTLAIRPDHHYARFNLALVLLRMGRFEEGWRLYESRNQPGLPNAARLPLDDRCKAWRGEPLEGKSILVCGEQGHGDMIQFGRYFSLLKKRGAAHVAFACRPLLHDLFRSAGDIDALLDPRNPPARQYDFATFLLDVPLHAGYEPIPGAGWLRADPERVNAWRMRLAPLGGFRVGIVWKGNPGHPNDRYRSLPAIDTLASLWDIPGVSFVSLQKGPGEHEASSVQARLPIYDTAPHVRDFADTAAIVANLDLVIAVDTAVAHLAGALGKPCWVLVSTPRADWRWGLEAQRTSWYPRTASLFRQAVPGDWSGAVQQLGAALSRAISDQTALPNASTP</sequence>
<proteinExistence type="predicted"/>
<name>A0A158BQJ2_9BURK</name>
<accession>A0A158BQJ2</accession>
<feature type="repeat" description="TPR" evidence="1">
    <location>
        <begin position="14"/>
        <end position="47"/>
    </location>
</feature>
<dbReference type="STRING" id="1777137.AWB76_04541"/>
<dbReference type="Pfam" id="PF14559">
    <property type="entry name" value="TPR_19"/>
    <property type="match status" value="1"/>
</dbReference>
<evidence type="ECO:0000256" key="1">
    <source>
        <dbReference type="PROSITE-ProRule" id="PRU00339"/>
    </source>
</evidence>
<dbReference type="Gene3D" id="1.25.40.10">
    <property type="entry name" value="Tetratricopeptide repeat domain"/>
    <property type="match status" value="3"/>
</dbReference>
<dbReference type="Pfam" id="PF13432">
    <property type="entry name" value="TPR_16"/>
    <property type="match status" value="1"/>
</dbReference>
<organism evidence="2 3">
    <name type="scientific">Caballeronia temeraria</name>
    <dbReference type="NCBI Taxonomy" id="1777137"/>
    <lineage>
        <taxon>Bacteria</taxon>
        <taxon>Pseudomonadati</taxon>
        <taxon>Pseudomonadota</taxon>
        <taxon>Betaproteobacteria</taxon>
        <taxon>Burkholderiales</taxon>
        <taxon>Burkholderiaceae</taxon>
        <taxon>Caballeronia</taxon>
    </lineage>
</organism>
<dbReference type="EMBL" id="FCOI02000016">
    <property type="protein sequence ID" value="SAK72362.1"/>
    <property type="molecule type" value="Genomic_DNA"/>
</dbReference>
<dbReference type="Gene3D" id="3.40.50.2000">
    <property type="entry name" value="Glycogen Phosphorylase B"/>
    <property type="match status" value="1"/>
</dbReference>
<protein>
    <submittedName>
        <fullName evidence="2">Tetratricopeptide repeat protein</fullName>
    </submittedName>
</protein>
<dbReference type="AlphaFoldDB" id="A0A158BQJ2"/>
<reference evidence="3" key="1">
    <citation type="submission" date="2016-01" db="EMBL/GenBank/DDBJ databases">
        <authorList>
            <person name="Peeters Charlotte."/>
        </authorList>
    </citation>
    <scope>NUCLEOTIDE SEQUENCE [LARGE SCALE GENOMIC DNA]</scope>
</reference>
<dbReference type="SUPFAM" id="SSF48452">
    <property type="entry name" value="TPR-like"/>
    <property type="match status" value="2"/>
</dbReference>
<dbReference type="PROSITE" id="PS50005">
    <property type="entry name" value="TPR"/>
    <property type="match status" value="4"/>
</dbReference>
<dbReference type="PROSITE" id="PS50293">
    <property type="entry name" value="TPR_REGION"/>
    <property type="match status" value="1"/>
</dbReference>
<dbReference type="PANTHER" id="PTHR44809:SF1">
    <property type="entry name" value="PROTEIN O-MANNOSYL-TRANSFERASE TMTC1"/>
    <property type="match status" value="1"/>
</dbReference>
<dbReference type="PANTHER" id="PTHR44809">
    <property type="match status" value="1"/>
</dbReference>
<dbReference type="SUPFAM" id="SSF53756">
    <property type="entry name" value="UDP-Glycosyltransferase/glycogen phosphorylase"/>
    <property type="match status" value="1"/>
</dbReference>
<dbReference type="RefSeq" id="WP_061162309.1">
    <property type="nucleotide sequence ID" value="NZ_FCOI02000016.1"/>
</dbReference>
<dbReference type="InterPro" id="IPR011990">
    <property type="entry name" value="TPR-like_helical_dom_sf"/>
</dbReference>
<feature type="repeat" description="TPR" evidence="1">
    <location>
        <begin position="82"/>
        <end position="115"/>
    </location>
</feature>
<keyword evidence="3" id="KW-1185">Reference proteome</keyword>
<dbReference type="Proteomes" id="UP000054624">
    <property type="component" value="Unassembled WGS sequence"/>
</dbReference>
<dbReference type="InterPro" id="IPR019734">
    <property type="entry name" value="TPR_rpt"/>
</dbReference>
<feature type="repeat" description="TPR" evidence="1">
    <location>
        <begin position="184"/>
        <end position="217"/>
    </location>
</feature>
<evidence type="ECO:0000313" key="3">
    <source>
        <dbReference type="Proteomes" id="UP000054624"/>
    </source>
</evidence>
<dbReference type="Pfam" id="PF13181">
    <property type="entry name" value="TPR_8"/>
    <property type="match status" value="1"/>
</dbReference>
<feature type="repeat" description="TPR" evidence="1">
    <location>
        <begin position="48"/>
        <end position="81"/>
    </location>
</feature>
<evidence type="ECO:0000313" key="2">
    <source>
        <dbReference type="EMBL" id="SAK72362.1"/>
    </source>
</evidence>
<gene>
    <name evidence="2" type="ORF">AWB76_04541</name>
</gene>